<evidence type="ECO:0000256" key="1">
    <source>
        <dbReference type="ARBA" id="ARBA00022737"/>
    </source>
</evidence>
<evidence type="ECO:0000259" key="3">
    <source>
        <dbReference type="Pfam" id="PF25053"/>
    </source>
</evidence>
<protein>
    <recommendedName>
        <fullName evidence="6">NACHT domain-containing protein</fullName>
    </recommendedName>
</protein>
<dbReference type="Proteomes" id="UP001152607">
    <property type="component" value="Unassembled WGS sequence"/>
</dbReference>
<name>A0A9W4U6D1_9PLEO</name>
<dbReference type="EMBL" id="CAOQHR010000002">
    <property type="protein sequence ID" value="CAI6311102.1"/>
    <property type="molecule type" value="Genomic_DNA"/>
</dbReference>
<dbReference type="InterPro" id="IPR027417">
    <property type="entry name" value="P-loop_NTPase"/>
</dbReference>
<dbReference type="Pfam" id="PF25053">
    <property type="entry name" value="DUF7791"/>
    <property type="match status" value="1"/>
</dbReference>
<comment type="caution">
    <text evidence="4">The sequence shown here is derived from an EMBL/GenBank/DDBJ whole genome shotgun (WGS) entry which is preliminary data.</text>
</comment>
<dbReference type="InterPro" id="IPR056693">
    <property type="entry name" value="DUF7791"/>
</dbReference>
<feature type="domain" description="Nephrocystin 3-like N-terminal" evidence="2">
    <location>
        <begin position="265"/>
        <end position="431"/>
    </location>
</feature>
<keyword evidence="5" id="KW-1185">Reference proteome</keyword>
<dbReference type="Pfam" id="PF24883">
    <property type="entry name" value="NPHP3_N"/>
    <property type="match status" value="1"/>
</dbReference>
<dbReference type="SUPFAM" id="SSF52540">
    <property type="entry name" value="P-loop containing nucleoside triphosphate hydrolases"/>
    <property type="match status" value="1"/>
</dbReference>
<dbReference type="PANTHER" id="PTHR10039:SF5">
    <property type="entry name" value="NACHT DOMAIN-CONTAINING PROTEIN"/>
    <property type="match status" value="1"/>
</dbReference>
<accession>A0A9W4U6D1</accession>
<proteinExistence type="predicted"/>
<organism evidence="4 5">
    <name type="scientific">Periconia digitata</name>
    <dbReference type="NCBI Taxonomy" id="1303443"/>
    <lineage>
        <taxon>Eukaryota</taxon>
        <taxon>Fungi</taxon>
        <taxon>Dikarya</taxon>
        <taxon>Ascomycota</taxon>
        <taxon>Pezizomycotina</taxon>
        <taxon>Dothideomycetes</taxon>
        <taxon>Pleosporomycetidae</taxon>
        <taxon>Pleosporales</taxon>
        <taxon>Massarineae</taxon>
        <taxon>Periconiaceae</taxon>
        <taxon>Periconia</taxon>
    </lineage>
</organism>
<keyword evidence="1" id="KW-0677">Repeat</keyword>
<dbReference type="InterPro" id="IPR056884">
    <property type="entry name" value="NPHP3-like_N"/>
</dbReference>
<sequence>MDPLSGLSLACNIMQVISFSAETIKLTRQLCNGKPPDSDVKAAGQSLMTATTSMKQSLQPGTTDAALVQVAEDLIAVAKSLDEQLVKLTPSKNASKLHSFGKSLAYQMKRKGDVDKLFRQLDRLQSLMQTELLINLRATLKEQQLSTTELGKDLQNFYIQILNGSTRVEDLVDRESGHIKTLVTQEAQTTRDHTTDHAQKTQALIVDMERNRISDAAYQRFLQSFRFPQFNERRNAIQVAHTKTFQWIYQESGTATEDNYAFQGKNNFRKWLRDGAGIYWISGKPGAGKSTLMKFLLEDERTGDIINETSSEPILTAAFIWSAGSVQQRSFAGVLGTLLHGAFAQDAKLCRRAMTSNKIVFEAKSEFTDWSSEELNELFISLDKISSRSICVFVDGLDEIDRSDPTTIRSLMSWLDRISLLEHFKICVSSRPEHIFELKLSQCPHLRVHDLTARDIRAYVSSSLGQLDCGFEIPEEKFQELTGDIIRRAQGVFLWVRLVVEHIRTDLDNFPTWPALVERVESLPPDLDQMYQAMWERQNGSHTSIHRAEAALYLNVLTRDNPRPFVGPNLIEIFLATDLNIQKSILGGGSPVSLAFLTEACSRLQPRVLARCAGLVHLHHSSQPHEYDKQASYMLFYWTHIRFIHRSAKDFLLDTAIGHSILSHNTLSVWENFLRQVNSLLCEGVISRNLHEVEFAIGYIGSARQEIRDPVLYSAFFELLLAIRVRRCNWDHPQTPPWIDPGISSLERDNLAWVIKLSIALVVNGFGKHVLNYMRSLPQDQRLSMANSLVIHISDNTGNREKEKTLEFVIDLLEFYQEAHLRRDFSPFKSAPIAWYFFHFTLGYHYPDSSKLDIYTKLLLEKCGDFGDYIDSPILTVSGAARSSFYMPRYAGRIRMADEDHEGKWLVLLVQTSILSSFFQEGSRLQEVYQKTTHASSPKISGGKPTSEKTVMILELIRDDQELIVDFCSKTIEDTVLRVPRSAVPYPANLLTRVQKGSRFLSLSTITVWLRKRSGWTRATYHCRTLQFVSRKEA</sequence>
<dbReference type="OrthoDB" id="443402at2759"/>
<dbReference type="Gene3D" id="3.40.50.300">
    <property type="entry name" value="P-loop containing nucleotide triphosphate hydrolases"/>
    <property type="match status" value="1"/>
</dbReference>
<evidence type="ECO:0008006" key="6">
    <source>
        <dbReference type="Google" id="ProtNLM"/>
    </source>
</evidence>
<gene>
    <name evidence="4" type="ORF">PDIGIT_LOCUS3219</name>
</gene>
<feature type="domain" description="DUF7791" evidence="3">
    <location>
        <begin position="597"/>
        <end position="683"/>
    </location>
</feature>
<evidence type="ECO:0000313" key="4">
    <source>
        <dbReference type="EMBL" id="CAI6311102.1"/>
    </source>
</evidence>
<evidence type="ECO:0000259" key="2">
    <source>
        <dbReference type="Pfam" id="PF24883"/>
    </source>
</evidence>
<dbReference type="AlphaFoldDB" id="A0A9W4U6D1"/>
<evidence type="ECO:0000313" key="5">
    <source>
        <dbReference type="Proteomes" id="UP001152607"/>
    </source>
</evidence>
<dbReference type="PANTHER" id="PTHR10039">
    <property type="entry name" value="AMELOGENIN"/>
    <property type="match status" value="1"/>
</dbReference>
<reference evidence="4" key="1">
    <citation type="submission" date="2023-01" db="EMBL/GenBank/DDBJ databases">
        <authorList>
            <person name="Van Ghelder C."/>
            <person name="Rancurel C."/>
        </authorList>
    </citation>
    <scope>NUCLEOTIDE SEQUENCE</scope>
    <source>
        <strain evidence="4">CNCM I-4278</strain>
    </source>
</reference>